<dbReference type="Pfam" id="PF00300">
    <property type="entry name" value="His_Phos_1"/>
    <property type="match status" value="1"/>
</dbReference>
<protein>
    <submittedName>
        <fullName evidence="3">Histidine phosphatase family protein</fullName>
    </submittedName>
</protein>
<dbReference type="PANTHER" id="PTHR46517">
    <property type="entry name" value="FRUCTOSE-2,6-BISPHOSPHATASE TIGAR"/>
    <property type="match status" value="1"/>
</dbReference>
<dbReference type="SMART" id="SM00855">
    <property type="entry name" value="PGAM"/>
    <property type="match status" value="1"/>
</dbReference>
<dbReference type="Gene3D" id="3.40.50.1240">
    <property type="entry name" value="Phosphoglycerate mutase-like"/>
    <property type="match status" value="1"/>
</dbReference>
<feature type="binding site" evidence="2">
    <location>
        <position position="84"/>
    </location>
    <ligand>
        <name>substrate</name>
    </ligand>
</feature>
<reference evidence="3" key="1">
    <citation type="journal article" date="2019" name="Emerg. Microbes Infect.">
        <title>Comprehensive subspecies identification of 175 nontuberculous mycobacteria species based on 7547 genomic profiles.</title>
        <authorList>
            <person name="Matsumoto Y."/>
            <person name="Kinjo T."/>
            <person name="Motooka D."/>
            <person name="Nabeya D."/>
            <person name="Jung N."/>
            <person name="Uechi K."/>
            <person name="Horii T."/>
            <person name="Iida T."/>
            <person name="Fujita J."/>
            <person name="Nakamura S."/>
        </authorList>
    </citation>
    <scope>NUCLEOTIDE SEQUENCE [LARGE SCALE GENOMIC DNA]</scope>
    <source>
        <strain evidence="3">JCM 13671</strain>
    </source>
</reference>
<dbReference type="GO" id="GO:0043456">
    <property type="term" value="P:regulation of pentose-phosphate shunt"/>
    <property type="evidence" value="ECO:0007669"/>
    <property type="project" value="TreeGrafter"/>
</dbReference>
<proteinExistence type="predicted"/>
<dbReference type="InterPro" id="IPR029033">
    <property type="entry name" value="His_PPase_superfam"/>
</dbReference>
<gene>
    <name evidence="3" type="primary">lpqD</name>
    <name evidence="3" type="ORF">MCNF_36250</name>
</gene>
<dbReference type="GO" id="GO:0045820">
    <property type="term" value="P:negative regulation of glycolytic process"/>
    <property type="evidence" value="ECO:0007669"/>
    <property type="project" value="TreeGrafter"/>
</dbReference>
<dbReference type="AlphaFoldDB" id="A0A7I7Y032"/>
<dbReference type="EMBL" id="AP022612">
    <property type="protein sequence ID" value="BBZ35020.1"/>
    <property type="molecule type" value="Genomic_DNA"/>
</dbReference>
<dbReference type="InterPro" id="IPR051695">
    <property type="entry name" value="Phosphoglycerate_Mutase"/>
</dbReference>
<dbReference type="SUPFAM" id="SSF53254">
    <property type="entry name" value="Phosphoglycerate mutase-like"/>
    <property type="match status" value="1"/>
</dbReference>
<dbReference type="Proteomes" id="UP000466931">
    <property type="component" value="Chromosome"/>
</dbReference>
<dbReference type="InterPro" id="IPR013078">
    <property type="entry name" value="His_Pase_superF_clade-1"/>
</dbReference>
<evidence type="ECO:0000313" key="4">
    <source>
        <dbReference type="Proteomes" id="UP000466931"/>
    </source>
</evidence>
<sequence length="229" mass="24313">MKVLACVIAVVLLVAGCSSGPPAPESITLTFVRHAQSQGNASGLIDSSVPGPDLSEEGRSQAQAAADELRDKDFDGIYASDMVRTQQTAAPLAADLNEQVEVLPGLREIEAGWFEGTSEATAAETYFLAPVQWLDGNLAVAIPGSITGKEFNDRFTAAVAEIYDSGDKNPVAFAHAGSIMLWTLLNVQNPNDSLLRTRPLPNTGRVVVEGNPMTGWRLVNWDGITDFGA</sequence>
<dbReference type="CDD" id="cd07067">
    <property type="entry name" value="HP_PGM_like"/>
    <property type="match status" value="1"/>
</dbReference>
<organism evidence="3 4">
    <name type="scientific">Mycolicibacterium confluentis</name>
    <dbReference type="NCBI Taxonomy" id="28047"/>
    <lineage>
        <taxon>Bacteria</taxon>
        <taxon>Bacillati</taxon>
        <taxon>Actinomycetota</taxon>
        <taxon>Actinomycetes</taxon>
        <taxon>Mycobacteriales</taxon>
        <taxon>Mycobacteriaceae</taxon>
        <taxon>Mycolicibacterium</taxon>
    </lineage>
</organism>
<keyword evidence="4" id="KW-1185">Reference proteome</keyword>
<dbReference type="OrthoDB" id="9793115at2"/>
<dbReference type="GO" id="GO:0004331">
    <property type="term" value="F:fructose-2,6-bisphosphate 2-phosphatase activity"/>
    <property type="evidence" value="ECO:0007669"/>
    <property type="project" value="TreeGrafter"/>
</dbReference>
<dbReference type="PROSITE" id="PS51257">
    <property type="entry name" value="PROKAR_LIPOPROTEIN"/>
    <property type="match status" value="1"/>
</dbReference>
<keyword evidence="1" id="KW-0378">Hydrolase</keyword>
<evidence type="ECO:0000256" key="1">
    <source>
        <dbReference type="ARBA" id="ARBA00022801"/>
    </source>
</evidence>
<dbReference type="RefSeq" id="WP_085149253.1">
    <property type="nucleotide sequence ID" value="NZ_AP022612.1"/>
</dbReference>
<evidence type="ECO:0000313" key="3">
    <source>
        <dbReference type="EMBL" id="BBZ35020.1"/>
    </source>
</evidence>
<feature type="binding site" evidence="2">
    <location>
        <begin position="33"/>
        <end position="40"/>
    </location>
    <ligand>
        <name>substrate</name>
    </ligand>
</feature>
<evidence type="ECO:0000256" key="2">
    <source>
        <dbReference type="PIRSR" id="PIRSR613078-2"/>
    </source>
</evidence>
<dbReference type="GO" id="GO:0005829">
    <property type="term" value="C:cytosol"/>
    <property type="evidence" value="ECO:0007669"/>
    <property type="project" value="TreeGrafter"/>
</dbReference>
<accession>A0A7I7Y032</accession>
<dbReference type="PANTHER" id="PTHR46517:SF1">
    <property type="entry name" value="FRUCTOSE-2,6-BISPHOSPHATASE TIGAR"/>
    <property type="match status" value="1"/>
</dbReference>
<name>A0A7I7Y032_9MYCO</name>
<reference evidence="3" key="2">
    <citation type="submission" date="2020-02" db="EMBL/GenBank/DDBJ databases">
        <authorList>
            <person name="Matsumoto Y."/>
            <person name="Motooka D."/>
            <person name="Nakamura S."/>
        </authorList>
    </citation>
    <scope>NUCLEOTIDE SEQUENCE</scope>
    <source>
        <strain evidence="3">JCM 13671</strain>
    </source>
</reference>